<accession>A0A853IM64</accession>
<organism evidence="2 3">
    <name type="scientific">Spartinivicinus marinus</name>
    <dbReference type="NCBI Taxonomy" id="2994442"/>
    <lineage>
        <taxon>Bacteria</taxon>
        <taxon>Pseudomonadati</taxon>
        <taxon>Pseudomonadota</taxon>
        <taxon>Gammaproteobacteria</taxon>
        <taxon>Oceanospirillales</taxon>
        <taxon>Zooshikellaceae</taxon>
        <taxon>Spartinivicinus</taxon>
    </lineage>
</organism>
<proteinExistence type="predicted"/>
<evidence type="ECO:0000313" key="2">
    <source>
        <dbReference type="EMBL" id="NYZ70115.1"/>
    </source>
</evidence>
<dbReference type="Proteomes" id="UP000569732">
    <property type="component" value="Unassembled WGS sequence"/>
</dbReference>
<feature type="non-terminal residue" evidence="2">
    <location>
        <position position="1"/>
    </location>
</feature>
<feature type="compositionally biased region" description="Basic and acidic residues" evidence="1">
    <location>
        <begin position="357"/>
        <end position="373"/>
    </location>
</feature>
<gene>
    <name evidence="2" type="ORF">H0A36_29310</name>
</gene>
<protein>
    <submittedName>
        <fullName evidence="2">ISNCY family transposase</fullName>
    </submittedName>
</protein>
<dbReference type="EMBL" id="JACCKB010000276">
    <property type="protein sequence ID" value="NYZ70115.1"/>
    <property type="molecule type" value="Genomic_DNA"/>
</dbReference>
<sequence>RHKVFTILESAIANRVSLNRGRPGMELWKILVMGVLRLNLNCDYDRLHELVNQHRTIRAMLGHGVNWEDLTEYHLQTLKDNVSLLTPEILDKINTVVVEAGHTLLKKNEEESLQARCDSFVVETSVHYPTDINLLWDAMRTVIEQMANVCRDYRLSDWRQHRHNLIELKQLFKSARKSNQSKAKSAEAQKQKAHTHYLNKTQWFIDKVQFTLEKLKLLAAPVWTLRHIANNLSHAQRQVSQIHRRVLKGEQIPNDEKIYSIFQPHTEWVSKGKAGVPVELGVKVCVMECQHGFILHHRVMENEQDVDVAVVMVRATQAKFPMLHQCSFDKGFHSPENQLKLAEELNRVVLPKKGRLSKKETERENDEAFKKAR</sequence>
<dbReference type="AlphaFoldDB" id="A0A853IM64"/>
<evidence type="ECO:0000313" key="3">
    <source>
        <dbReference type="Proteomes" id="UP000569732"/>
    </source>
</evidence>
<keyword evidence="3" id="KW-1185">Reference proteome</keyword>
<dbReference type="NCBIfam" id="NF033593">
    <property type="entry name" value="transpos_ISNCY_1"/>
    <property type="match status" value="1"/>
</dbReference>
<comment type="caution">
    <text evidence="2">The sequence shown here is derived from an EMBL/GenBank/DDBJ whole genome shotgun (WGS) entry which is preliminary data.</text>
</comment>
<name>A0A853IM64_9GAMM</name>
<feature type="region of interest" description="Disordered" evidence="1">
    <location>
        <begin position="353"/>
        <end position="373"/>
    </location>
</feature>
<evidence type="ECO:0000256" key="1">
    <source>
        <dbReference type="SAM" id="MobiDB-lite"/>
    </source>
</evidence>
<feature type="non-terminal residue" evidence="2">
    <location>
        <position position="373"/>
    </location>
</feature>
<reference evidence="2 3" key="1">
    <citation type="submission" date="2020-07" db="EMBL/GenBank/DDBJ databases">
        <title>Endozoicomonas sp. nov., isolated from sediment.</title>
        <authorList>
            <person name="Gu T."/>
        </authorList>
    </citation>
    <scope>NUCLEOTIDE SEQUENCE [LARGE SCALE GENOMIC DNA]</scope>
    <source>
        <strain evidence="2 3">SM1973</strain>
    </source>
</reference>
<dbReference type="RefSeq" id="WP_180572048.1">
    <property type="nucleotide sequence ID" value="NZ_JACCKB010000276.1"/>
</dbReference>